<dbReference type="GO" id="GO:0006108">
    <property type="term" value="P:malate metabolic process"/>
    <property type="evidence" value="ECO:0007669"/>
    <property type="project" value="InterPro"/>
</dbReference>
<dbReference type="Gene3D" id="3.90.110.10">
    <property type="entry name" value="Lactate dehydrogenase/glycoside hydrolase, family 4, C-terminal"/>
    <property type="match status" value="1"/>
</dbReference>
<dbReference type="NCBIfam" id="NF003916">
    <property type="entry name" value="PRK05442.1"/>
    <property type="match status" value="1"/>
</dbReference>
<dbReference type="Pfam" id="PF00056">
    <property type="entry name" value="Ldh_1_N"/>
    <property type="match status" value="1"/>
</dbReference>
<evidence type="ECO:0000256" key="1">
    <source>
        <dbReference type="ARBA" id="ARBA00009613"/>
    </source>
</evidence>
<comment type="similarity">
    <text evidence="1">Belongs to the LDH/MDH superfamily. MDH type 2 family.</text>
</comment>
<evidence type="ECO:0000313" key="7">
    <source>
        <dbReference type="EMBL" id="ETO11380.1"/>
    </source>
</evidence>
<feature type="domain" description="Lactate/malate dehydrogenase N-terminal" evidence="5">
    <location>
        <begin position="1"/>
        <end position="57"/>
    </location>
</feature>
<evidence type="ECO:0000256" key="4">
    <source>
        <dbReference type="RuleBase" id="RU003405"/>
    </source>
</evidence>
<dbReference type="InterPro" id="IPR015955">
    <property type="entry name" value="Lactate_DH/Glyco_Ohase_4_C"/>
</dbReference>
<dbReference type="Proteomes" id="UP000023152">
    <property type="component" value="Unassembled WGS sequence"/>
</dbReference>
<feature type="domain" description="Lactate/malate dehydrogenase C-terminal" evidence="6">
    <location>
        <begin position="61"/>
        <end position="230"/>
    </location>
</feature>
<evidence type="ECO:0000313" key="8">
    <source>
        <dbReference type="Proteomes" id="UP000023152"/>
    </source>
</evidence>
<dbReference type="FunFam" id="3.90.110.10:FF:000002">
    <property type="entry name" value="Malate dehydrogenase"/>
    <property type="match status" value="1"/>
</dbReference>
<gene>
    <name evidence="7" type="ORF">RFI_25997</name>
</gene>
<evidence type="ECO:0000256" key="2">
    <source>
        <dbReference type="ARBA" id="ARBA00023002"/>
    </source>
</evidence>
<protein>
    <recommendedName>
        <fullName evidence="4">Malate dehydrogenase</fullName>
        <ecNumber evidence="4">1.1.1.37</ecNumber>
    </recommendedName>
</protein>
<evidence type="ECO:0000259" key="6">
    <source>
        <dbReference type="Pfam" id="PF02866"/>
    </source>
</evidence>
<dbReference type="InterPro" id="IPR001236">
    <property type="entry name" value="Lactate/malate_DH_N"/>
</dbReference>
<dbReference type="SUPFAM" id="SSF51735">
    <property type="entry name" value="NAD(P)-binding Rossmann-fold domains"/>
    <property type="match status" value="1"/>
</dbReference>
<dbReference type="GO" id="GO:0006099">
    <property type="term" value="P:tricarboxylic acid cycle"/>
    <property type="evidence" value="ECO:0007669"/>
    <property type="project" value="UniProtKB-KW"/>
</dbReference>
<dbReference type="EC" id="1.1.1.37" evidence="4"/>
<keyword evidence="4" id="KW-0520">NAD</keyword>
<keyword evidence="2 3" id="KW-0560">Oxidoreductase</keyword>
<dbReference type="Gene3D" id="3.40.50.720">
    <property type="entry name" value="NAD(P)-binding Rossmann-like Domain"/>
    <property type="match status" value="1"/>
</dbReference>
<dbReference type="AlphaFoldDB" id="X6MED7"/>
<accession>X6MED7</accession>
<comment type="caution">
    <text evidence="7">The sequence shown here is derived from an EMBL/GenBank/DDBJ whole genome shotgun (WGS) entry which is preliminary data.</text>
</comment>
<dbReference type="PROSITE" id="PS00068">
    <property type="entry name" value="MDH"/>
    <property type="match status" value="1"/>
</dbReference>
<dbReference type="SUPFAM" id="SSF56327">
    <property type="entry name" value="LDH C-terminal domain-like"/>
    <property type="match status" value="1"/>
</dbReference>
<proteinExistence type="inferred from homology"/>
<dbReference type="OMA" id="RNIIIWG"/>
<dbReference type="InterPro" id="IPR036291">
    <property type="entry name" value="NAD(P)-bd_dom_sf"/>
</dbReference>
<dbReference type="EMBL" id="ASPP01022537">
    <property type="protein sequence ID" value="ETO11380.1"/>
    <property type="molecule type" value="Genomic_DNA"/>
</dbReference>
<evidence type="ECO:0000256" key="3">
    <source>
        <dbReference type="RuleBase" id="RU003369"/>
    </source>
</evidence>
<dbReference type="GO" id="GO:0030060">
    <property type="term" value="F:L-malate dehydrogenase (NAD+) activity"/>
    <property type="evidence" value="ECO:0007669"/>
    <property type="project" value="UniProtKB-EC"/>
</dbReference>
<comment type="catalytic activity">
    <reaction evidence="4">
        <text>(S)-malate + NAD(+) = oxaloacetate + NADH + H(+)</text>
        <dbReference type="Rhea" id="RHEA:21432"/>
        <dbReference type="ChEBI" id="CHEBI:15378"/>
        <dbReference type="ChEBI" id="CHEBI:15589"/>
        <dbReference type="ChEBI" id="CHEBI:16452"/>
        <dbReference type="ChEBI" id="CHEBI:57540"/>
        <dbReference type="ChEBI" id="CHEBI:57945"/>
        <dbReference type="EC" id="1.1.1.37"/>
    </reaction>
</comment>
<organism evidence="7 8">
    <name type="scientific">Reticulomyxa filosa</name>
    <dbReference type="NCBI Taxonomy" id="46433"/>
    <lineage>
        <taxon>Eukaryota</taxon>
        <taxon>Sar</taxon>
        <taxon>Rhizaria</taxon>
        <taxon>Retaria</taxon>
        <taxon>Foraminifera</taxon>
        <taxon>Monothalamids</taxon>
        <taxon>Reticulomyxidae</taxon>
        <taxon>Reticulomyxa</taxon>
    </lineage>
</organism>
<dbReference type="OrthoDB" id="4069699at2759"/>
<dbReference type="Pfam" id="PF02866">
    <property type="entry name" value="Ldh_1_C"/>
    <property type="match status" value="1"/>
</dbReference>
<keyword evidence="4" id="KW-0816">Tricarboxylic acid cycle</keyword>
<name>X6MED7_RETFI</name>
<keyword evidence="8" id="KW-1185">Reference proteome</keyword>
<dbReference type="InterPro" id="IPR010945">
    <property type="entry name" value="Malate_DH_type2"/>
</dbReference>
<dbReference type="PANTHER" id="PTHR23382">
    <property type="entry name" value="MALATE DEHYDROGENASE"/>
    <property type="match status" value="1"/>
</dbReference>
<sequence length="233" mass="25511">MERGDLLSVNAKIFEGQGQAIEAHADRNVKVCVVGNPANTNCLIAMQNAPSIPKENFTAMTRLDQNRAAERLKVPVADIKNVIIWGNHSSTQYPDINHGFVENFPSKHLRTTVKSAVNDDEWVKGVFLKKVQDRGAEIIQARGLSSAASAANACLDHVRDWILGTKPGEWVSMAVPSDGSYGVPRGLIYSFPVTCSAGNYRIVHGLPIDKFSREKMDATAKELLQEKELALGK</sequence>
<evidence type="ECO:0000259" key="5">
    <source>
        <dbReference type="Pfam" id="PF00056"/>
    </source>
</evidence>
<reference evidence="7 8" key="1">
    <citation type="journal article" date="2013" name="Curr. Biol.">
        <title>The Genome of the Foraminiferan Reticulomyxa filosa.</title>
        <authorList>
            <person name="Glockner G."/>
            <person name="Hulsmann N."/>
            <person name="Schleicher M."/>
            <person name="Noegel A.A."/>
            <person name="Eichinger L."/>
            <person name="Gallinger C."/>
            <person name="Pawlowski J."/>
            <person name="Sierra R."/>
            <person name="Euteneuer U."/>
            <person name="Pillet L."/>
            <person name="Moustafa A."/>
            <person name="Platzer M."/>
            <person name="Groth M."/>
            <person name="Szafranski K."/>
            <person name="Schliwa M."/>
        </authorList>
    </citation>
    <scope>NUCLEOTIDE SEQUENCE [LARGE SCALE GENOMIC DNA]</scope>
</reference>
<dbReference type="InterPro" id="IPR001252">
    <property type="entry name" value="Malate_DH_AS"/>
</dbReference>
<dbReference type="InterPro" id="IPR022383">
    <property type="entry name" value="Lactate/malate_DH_C"/>
</dbReference>